<protein>
    <submittedName>
        <fullName evidence="1">Uncharacterized protein</fullName>
    </submittedName>
</protein>
<name>A0ACC1QYQ0_9HYPO</name>
<gene>
    <name evidence="1" type="ORF">NLG97_g3289</name>
</gene>
<comment type="caution">
    <text evidence="1">The sequence shown here is derived from an EMBL/GenBank/DDBJ whole genome shotgun (WGS) entry which is preliminary data.</text>
</comment>
<dbReference type="EMBL" id="JANAKD010000264">
    <property type="protein sequence ID" value="KAJ3495584.1"/>
    <property type="molecule type" value="Genomic_DNA"/>
</dbReference>
<reference evidence="1" key="1">
    <citation type="submission" date="2022-07" db="EMBL/GenBank/DDBJ databases">
        <title>Genome Sequence of Lecanicillium saksenae.</title>
        <authorList>
            <person name="Buettner E."/>
        </authorList>
    </citation>
    <scope>NUCLEOTIDE SEQUENCE</scope>
    <source>
        <strain evidence="1">VT-O1</strain>
    </source>
</reference>
<keyword evidence="2" id="KW-1185">Reference proteome</keyword>
<dbReference type="Proteomes" id="UP001148737">
    <property type="component" value="Unassembled WGS sequence"/>
</dbReference>
<evidence type="ECO:0000313" key="2">
    <source>
        <dbReference type="Proteomes" id="UP001148737"/>
    </source>
</evidence>
<sequence length="693" mass="77970">MTSQWPDWLQGLVDARRGQDDVALNPLPSILEPENNETNNDQRRHQSEDIDPLQILRPELSRDSSRLSPDPSRVSNPSTPNTWDISASLNDSRSVTTDQSHATRPSDEPKMVVRRRERRVVVTPSQDRIVHRRLRGIHLSMIAVNATLGTGLYWRGGQILELGGPLSTLLAFLLPGILAWAVMQCITEMLCIWPIPGALSVYVSEFIDPELGIAIGITYWFTYAASFAALVATSAAEIHFWKQDDKAFDGAVLYFLIPLFLIALNCFRIDIYGWFEVISSSIKLVFLFIVICFMVAINVGAGSGHEGTGTKFWDNPVEYDRNAAENWFNALAMSISIASFAYVGVEVVAASALEARWPNANTRTNTDLSERSNEELLIGQTVRFSSVYIPVLATIAYVVAGLLASFNIRRGDCRLPRLSWVDSKECNSTSPVNNHTTYGTGSTTSAFVAIAIEAGLPPLDHVFNVFLVFTALTCAGTNLYVASRALFGLTARLDDSPGQPLLLRFLAWFGKTNRHRVPMRAMIFSALSFWWVPFLQLHQKSTNISMFIEVLTTMGSDSVIIVWAFECWAFIRYYNCIYKHKEALEALELSQVRRWDQRNYRDYPYRSHMQPFLGYMALAGCLFVLVVANSALLWKKFHPTPFLSTFLLQFVFFAVCIILKVFRRGSWSLVDLNTADRVAEKIRKLHDIRLGAS</sequence>
<organism evidence="1 2">
    <name type="scientific">Lecanicillium saksenae</name>
    <dbReference type="NCBI Taxonomy" id="468837"/>
    <lineage>
        <taxon>Eukaryota</taxon>
        <taxon>Fungi</taxon>
        <taxon>Dikarya</taxon>
        <taxon>Ascomycota</taxon>
        <taxon>Pezizomycotina</taxon>
        <taxon>Sordariomycetes</taxon>
        <taxon>Hypocreomycetidae</taxon>
        <taxon>Hypocreales</taxon>
        <taxon>Cordycipitaceae</taxon>
        <taxon>Lecanicillium</taxon>
    </lineage>
</organism>
<accession>A0ACC1QYQ0</accession>
<proteinExistence type="predicted"/>
<evidence type="ECO:0000313" key="1">
    <source>
        <dbReference type="EMBL" id="KAJ3495584.1"/>
    </source>
</evidence>